<accession>A0ABD6SAH0</accession>
<reference evidence="2 3" key="1">
    <citation type="submission" date="2017-09" db="EMBL/GenBank/DDBJ databases">
        <title>Large-scale bioinformatics analysis of Bacillus genomes uncovers conserved roles of natural products in bacterial physiology.</title>
        <authorList>
            <consortium name="Agbiome Team Llc"/>
            <person name="Bleich R.M."/>
            <person name="Kirk G.J."/>
            <person name="Santa Maria K.C."/>
            <person name="Allen S.E."/>
            <person name="Farag S."/>
            <person name="Shank E.A."/>
            <person name="Bowers A."/>
        </authorList>
    </citation>
    <scope>NUCLEOTIDE SEQUENCE [LARGE SCALE GENOMIC DNA]</scope>
    <source>
        <strain evidence="2 3">AFS005140</strain>
    </source>
</reference>
<evidence type="ECO:0000313" key="2">
    <source>
        <dbReference type="EMBL" id="PER55683.1"/>
    </source>
</evidence>
<feature type="coiled-coil region" evidence="1">
    <location>
        <begin position="180"/>
        <end position="230"/>
    </location>
</feature>
<dbReference type="AlphaFoldDB" id="A0ABD6SAH0"/>
<name>A0ABD6SAH0_BACTU</name>
<sequence>MTARSKKQENYLAGVIEGGFSVYTHKEAGGEKVKKFGIVAGRQSQAMAGMVTQNHPDVEFVSAWSDLVELKNDLTKKGREVLGELEGILVLDWGLTSEVTEEEFARIIYIQDLFKAKELFGTYLFFCTKRPDLFKRLDEHFIDMPDSKYAGIKIDLMRDYLIDQIYGLLTFPYAVLQYGSKELEIRREEQKKALETISDARRYYSLTGRREQIMAQIRRLDAELMVVDNELFKFGEERITRSLDLGALDADAGIEKKRNDRLLEDGEMEKAFREAESTKKRIPFW</sequence>
<comment type="caution">
    <text evidence="2">The sequence shown here is derived from an EMBL/GenBank/DDBJ whole genome shotgun (WGS) entry which is preliminary data.</text>
</comment>
<proteinExistence type="predicted"/>
<dbReference type="EMBL" id="NTYF01000023">
    <property type="protein sequence ID" value="PER55683.1"/>
    <property type="molecule type" value="Genomic_DNA"/>
</dbReference>
<keyword evidence="1" id="KW-0175">Coiled coil</keyword>
<evidence type="ECO:0000313" key="3">
    <source>
        <dbReference type="Proteomes" id="UP000219897"/>
    </source>
</evidence>
<protein>
    <submittedName>
        <fullName evidence="2">Uncharacterized protein</fullName>
    </submittedName>
</protein>
<organism evidence="2 3">
    <name type="scientific">Bacillus thuringiensis</name>
    <dbReference type="NCBI Taxonomy" id="1428"/>
    <lineage>
        <taxon>Bacteria</taxon>
        <taxon>Bacillati</taxon>
        <taxon>Bacillota</taxon>
        <taxon>Bacilli</taxon>
        <taxon>Bacillales</taxon>
        <taxon>Bacillaceae</taxon>
        <taxon>Bacillus</taxon>
        <taxon>Bacillus cereus group</taxon>
    </lineage>
</organism>
<evidence type="ECO:0000256" key="1">
    <source>
        <dbReference type="SAM" id="Coils"/>
    </source>
</evidence>
<gene>
    <name evidence="2" type="ORF">CN495_07980</name>
</gene>
<dbReference type="Proteomes" id="UP000219897">
    <property type="component" value="Unassembled WGS sequence"/>
</dbReference>
<dbReference type="RefSeq" id="WP_098317024.1">
    <property type="nucleotide sequence ID" value="NZ_NTYF01000023.1"/>
</dbReference>